<dbReference type="Gene3D" id="1.10.287.1120">
    <property type="entry name" value="Bipartite methylase S protein"/>
    <property type="match status" value="2"/>
</dbReference>
<gene>
    <name evidence="5" type="ORF">PEDI_55420</name>
</gene>
<evidence type="ECO:0000256" key="3">
    <source>
        <dbReference type="ARBA" id="ARBA00023125"/>
    </source>
</evidence>
<organism evidence="5 6">
    <name type="scientific">Persicobacter diffluens</name>
    <dbReference type="NCBI Taxonomy" id="981"/>
    <lineage>
        <taxon>Bacteria</taxon>
        <taxon>Pseudomonadati</taxon>
        <taxon>Bacteroidota</taxon>
        <taxon>Cytophagia</taxon>
        <taxon>Cytophagales</taxon>
        <taxon>Persicobacteraceae</taxon>
        <taxon>Persicobacter</taxon>
    </lineage>
</organism>
<dbReference type="RefSeq" id="WP_338240056.1">
    <property type="nucleotide sequence ID" value="NZ_BQKE01000009.1"/>
</dbReference>
<dbReference type="AlphaFoldDB" id="A0AAN5AME7"/>
<dbReference type="GO" id="GO:0003677">
    <property type="term" value="F:DNA binding"/>
    <property type="evidence" value="ECO:0007669"/>
    <property type="project" value="UniProtKB-KW"/>
</dbReference>
<evidence type="ECO:0000313" key="6">
    <source>
        <dbReference type="Proteomes" id="UP001310022"/>
    </source>
</evidence>
<dbReference type="CDD" id="cd17267">
    <property type="entry name" value="RMtype1_S_EcoAO83I-TRD1-CR1_like"/>
    <property type="match status" value="1"/>
</dbReference>
<dbReference type="EMBL" id="BQKE01000009">
    <property type="protein sequence ID" value="GJM64990.1"/>
    <property type="molecule type" value="Genomic_DNA"/>
</dbReference>
<dbReference type="Pfam" id="PF01420">
    <property type="entry name" value="Methylase_S"/>
    <property type="match status" value="2"/>
</dbReference>
<keyword evidence="3" id="KW-0238">DNA-binding</keyword>
<sequence length="380" mass="43318">MEKVMVPKLRFPEFGNEWETIKFKDFCFFQRGFDLTEKNRKEGEVPVISSSGIAYWHNIAKVEGPGIVTGRKGIVGKVFYTEGDFWPHDTTLWVKDYYSNSLKYVYQFLLRFDLKKYDASTSVPTLNRNNIHGIKIQIPSLPEQQKIATFLGKVDEKISALEEKKRLLEQYKKGVMQQLFSQQIRFKDEDGNDFPAWEEKKIKDVGKVVTGNTPSTKNQEYYNGDYFFVSPFDIGSKRFILKTKTTLTKQGFSKGRIIPKDSVLFVCIGSTIGKVGQASRDCITNQQINSVISHVDSSPHYLFFLLEKNALKIKKLAGEQAVPLINKTDFENIKLPFPTLPEQQKIASFLSAIDDKIAGVGEQLAQSRAFKKGLLQGMFV</sequence>
<evidence type="ECO:0000313" key="5">
    <source>
        <dbReference type="EMBL" id="GJM64990.1"/>
    </source>
</evidence>
<comment type="similarity">
    <text evidence="1">Belongs to the type-I restriction system S methylase family.</text>
</comment>
<dbReference type="InterPro" id="IPR052021">
    <property type="entry name" value="Type-I_RS_S_subunit"/>
</dbReference>
<evidence type="ECO:0000259" key="4">
    <source>
        <dbReference type="Pfam" id="PF01420"/>
    </source>
</evidence>
<dbReference type="Gene3D" id="3.90.220.20">
    <property type="entry name" value="DNA methylase specificity domains"/>
    <property type="match status" value="2"/>
</dbReference>
<proteinExistence type="inferred from homology"/>
<name>A0AAN5AME7_9BACT</name>
<keyword evidence="2" id="KW-0680">Restriction system</keyword>
<dbReference type="CDD" id="cd17286">
    <property type="entry name" value="RMtype1_S_Lla161ORF747P_TRD1-CR1_like"/>
    <property type="match status" value="1"/>
</dbReference>
<keyword evidence="6" id="KW-1185">Reference proteome</keyword>
<protein>
    <submittedName>
        <fullName evidence="5">Type I site-specific deoxyribonuclease specificity subunit</fullName>
    </submittedName>
</protein>
<dbReference type="InterPro" id="IPR000055">
    <property type="entry name" value="Restrct_endonuc_typeI_TRD"/>
</dbReference>
<evidence type="ECO:0000256" key="2">
    <source>
        <dbReference type="ARBA" id="ARBA00022747"/>
    </source>
</evidence>
<feature type="domain" description="Type I restriction modification DNA specificity" evidence="4">
    <location>
        <begin position="197"/>
        <end position="358"/>
    </location>
</feature>
<accession>A0AAN5AME7</accession>
<feature type="domain" description="Type I restriction modification DNA specificity" evidence="4">
    <location>
        <begin position="17"/>
        <end position="166"/>
    </location>
</feature>
<dbReference type="InterPro" id="IPR044946">
    <property type="entry name" value="Restrct_endonuc_typeI_TRD_sf"/>
</dbReference>
<evidence type="ECO:0000256" key="1">
    <source>
        <dbReference type="ARBA" id="ARBA00010923"/>
    </source>
</evidence>
<dbReference type="Proteomes" id="UP001310022">
    <property type="component" value="Unassembled WGS sequence"/>
</dbReference>
<dbReference type="PANTHER" id="PTHR30408">
    <property type="entry name" value="TYPE-1 RESTRICTION ENZYME ECOKI SPECIFICITY PROTEIN"/>
    <property type="match status" value="1"/>
</dbReference>
<dbReference type="SUPFAM" id="SSF116734">
    <property type="entry name" value="DNA methylase specificity domain"/>
    <property type="match status" value="2"/>
</dbReference>
<comment type="caution">
    <text evidence="5">The sequence shown here is derived from an EMBL/GenBank/DDBJ whole genome shotgun (WGS) entry which is preliminary data.</text>
</comment>
<reference evidence="5 6" key="1">
    <citation type="submission" date="2021-12" db="EMBL/GenBank/DDBJ databases">
        <title>Genome sequencing of bacteria with rrn-lacking chromosome and rrn-plasmid.</title>
        <authorList>
            <person name="Anda M."/>
            <person name="Iwasaki W."/>
        </authorList>
    </citation>
    <scope>NUCLEOTIDE SEQUENCE [LARGE SCALE GENOMIC DNA]</scope>
    <source>
        <strain evidence="5 6">NBRC 15940</strain>
    </source>
</reference>
<dbReference type="PANTHER" id="PTHR30408:SF12">
    <property type="entry name" value="TYPE I RESTRICTION ENZYME MJAVIII SPECIFICITY SUBUNIT"/>
    <property type="match status" value="1"/>
</dbReference>
<dbReference type="GO" id="GO:0009307">
    <property type="term" value="P:DNA restriction-modification system"/>
    <property type="evidence" value="ECO:0007669"/>
    <property type="project" value="UniProtKB-KW"/>
</dbReference>